<dbReference type="PANTHER" id="PTHR23309">
    <property type="entry name" value="3-HYDROXYACYL-COA DEHYROGENASE"/>
    <property type="match status" value="1"/>
</dbReference>
<accession>A0A4Z1BZD5</accession>
<dbReference type="RefSeq" id="WP_205966032.1">
    <property type="nucleotide sequence ID" value="NZ_SRPG01000253.1"/>
</dbReference>
<evidence type="ECO:0000256" key="3">
    <source>
        <dbReference type="ARBA" id="ARBA00023268"/>
    </source>
</evidence>
<dbReference type="InterPro" id="IPR001753">
    <property type="entry name" value="Enoyl-CoA_hydra/iso"/>
</dbReference>
<dbReference type="EMBL" id="SRPG01000253">
    <property type="protein sequence ID" value="TGN49411.1"/>
    <property type="molecule type" value="Genomic_DNA"/>
</dbReference>
<dbReference type="GO" id="GO:0003857">
    <property type="term" value="F:(3S)-3-hydroxyacyl-CoA dehydrogenase (NAD+) activity"/>
    <property type="evidence" value="ECO:0007669"/>
    <property type="project" value="TreeGrafter"/>
</dbReference>
<gene>
    <name evidence="5" type="ORF">E4L95_18235</name>
</gene>
<evidence type="ECO:0000256" key="4">
    <source>
        <dbReference type="RuleBase" id="RU003707"/>
    </source>
</evidence>
<dbReference type="Proteomes" id="UP000297972">
    <property type="component" value="Unassembled WGS sequence"/>
</dbReference>
<keyword evidence="2" id="KW-0456">Lyase</keyword>
<name>A0A4Z1BZD5_9RHOB</name>
<evidence type="ECO:0000256" key="2">
    <source>
        <dbReference type="ARBA" id="ARBA00023239"/>
    </source>
</evidence>
<comment type="caution">
    <text evidence="5">The sequence shown here is derived from an EMBL/GenBank/DDBJ whole genome shotgun (WGS) entry which is preliminary data.</text>
</comment>
<reference evidence="5 6" key="1">
    <citation type="submission" date="2019-03" db="EMBL/GenBank/DDBJ databases">
        <authorList>
            <person name="Li J."/>
        </authorList>
    </citation>
    <scope>NUCLEOTIDE SEQUENCE [LARGE SCALE GENOMIC DNA]</scope>
    <source>
        <strain evidence="5 6">3058</strain>
    </source>
</reference>
<evidence type="ECO:0000256" key="1">
    <source>
        <dbReference type="ARBA" id="ARBA00023235"/>
    </source>
</evidence>
<protein>
    <submittedName>
        <fullName evidence="5">3-hydroxyacyl-CoA dehydrogenase</fullName>
    </submittedName>
</protein>
<dbReference type="AlphaFoldDB" id="A0A4Z1BZD5"/>
<keyword evidence="3" id="KW-0511">Multifunctional enzyme</keyword>
<organism evidence="5 6">
    <name type="scientific">Paracoccus liaowanqingii</name>
    <dbReference type="NCBI Taxonomy" id="2560053"/>
    <lineage>
        <taxon>Bacteria</taxon>
        <taxon>Pseudomonadati</taxon>
        <taxon>Pseudomonadota</taxon>
        <taxon>Alphaproteobacteria</taxon>
        <taxon>Rhodobacterales</taxon>
        <taxon>Paracoccaceae</taxon>
        <taxon>Paracoccus</taxon>
    </lineage>
</organism>
<dbReference type="PROSITE" id="PS00166">
    <property type="entry name" value="ENOYL_COA_HYDRATASE"/>
    <property type="match status" value="1"/>
</dbReference>
<dbReference type="InterPro" id="IPR018376">
    <property type="entry name" value="Enoyl-CoA_hyd/isom_CS"/>
</dbReference>
<dbReference type="CDD" id="cd06558">
    <property type="entry name" value="crotonase-like"/>
    <property type="match status" value="1"/>
</dbReference>
<dbReference type="SUPFAM" id="SSF52096">
    <property type="entry name" value="ClpP/crotonase"/>
    <property type="match status" value="1"/>
</dbReference>
<dbReference type="PANTHER" id="PTHR23309:SF49">
    <property type="entry name" value="PEROXISOMAL BIFUNCTIONAL ENZYME"/>
    <property type="match status" value="1"/>
</dbReference>
<dbReference type="Pfam" id="PF00378">
    <property type="entry name" value="ECH_1"/>
    <property type="match status" value="1"/>
</dbReference>
<feature type="non-terminal residue" evidence="5">
    <location>
        <position position="131"/>
    </location>
</feature>
<dbReference type="GO" id="GO:0016853">
    <property type="term" value="F:isomerase activity"/>
    <property type="evidence" value="ECO:0007669"/>
    <property type="project" value="UniProtKB-KW"/>
</dbReference>
<keyword evidence="6" id="KW-1185">Reference proteome</keyword>
<dbReference type="GO" id="GO:0016829">
    <property type="term" value="F:lyase activity"/>
    <property type="evidence" value="ECO:0007669"/>
    <property type="project" value="UniProtKB-KW"/>
</dbReference>
<dbReference type="GO" id="GO:0006635">
    <property type="term" value="P:fatty acid beta-oxidation"/>
    <property type="evidence" value="ECO:0007669"/>
    <property type="project" value="TreeGrafter"/>
</dbReference>
<sequence>MPVTYHRSGATGVITIDNPPVNATGQAVRAGLIEAARAFAADEGARAAVILCAGRTWVAGADISEFGKPPQDPSLPDVIATIEALEKPVVAAIHGTALGGGLELALGCHARIAAPGARMGLPEVTLGLLPG</sequence>
<dbReference type="Gene3D" id="3.90.226.10">
    <property type="entry name" value="2-enoyl-CoA Hydratase, Chain A, domain 1"/>
    <property type="match status" value="1"/>
</dbReference>
<keyword evidence="1" id="KW-0413">Isomerase</keyword>
<proteinExistence type="inferred from homology"/>
<evidence type="ECO:0000313" key="5">
    <source>
        <dbReference type="EMBL" id="TGN49411.1"/>
    </source>
</evidence>
<evidence type="ECO:0000313" key="6">
    <source>
        <dbReference type="Proteomes" id="UP000297972"/>
    </source>
</evidence>
<comment type="similarity">
    <text evidence="4">Belongs to the enoyl-CoA hydratase/isomerase family.</text>
</comment>
<dbReference type="InterPro" id="IPR029045">
    <property type="entry name" value="ClpP/crotonase-like_dom_sf"/>
</dbReference>